<organism evidence="6 7">
    <name type="scientific">Enteractinococcus helveticum</name>
    <dbReference type="NCBI Taxonomy" id="1837282"/>
    <lineage>
        <taxon>Bacteria</taxon>
        <taxon>Bacillati</taxon>
        <taxon>Actinomycetota</taxon>
        <taxon>Actinomycetes</taxon>
        <taxon>Micrococcales</taxon>
        <taxon>Micrococcaceae</taxon>
    </lineage>
</organism>
<dbReference type="InterPro" id="IPR036291">
    <property type="entry name" value="NAD(P)-bd_dom_sf"/>
</dbReference>
<evidence type="ECO:0000256" key="4">
    <source>
        <dbReference type="SAM" id="MobiDB-lite"/>
    </source>
</evidence>
<dbReference type="PRINTS" id="PR00080">
    <property type="entry name" value="SDRFAMILY"/>
</dbReference>
<dbReference type="InterPro" id="IPR002347">
    <property type="entry name" value="SDR_fam"/>
</dbReference>
<evidence type="ECO:0000313" key="7">
    <source>
        <dbReference type="Proteomes" id="UP000078292"/>
    </source>
</evidence>
<dbReference type="Pfam" id="PF00106">
    <property type="entry name" value="adh_short"/>
    <property type="match status" value="1"/>
</dbReference>
<feature type="domain" description="Ketoreductase" evidence="5">
    <location>
        <begin position="2"/>
        <end position="199"/>
    </location>
</feature>
<dbReference type="STRING" id="1837282.A6F49_04500"/>
<gene>
    <name evidence="6" type="ORF">A6F49_04500</name>
</gene>
<dbReference type="Gene3D" id="3.40.50.720">
    <property type="entry name" value="NAD(P)-binding Rossmann-like Domain"/>
    <property type="match status" value="1"/>
</dbReference>
<dbReference type="EMBL" id="LXEY01000008">
    <property type="protein sequence ID" value="OAV62771.1"/>
    <property type="molecule type" value="Genomic_DNA"/>
</dbReference>
<dbReference type="NCBIfam" id="NF004824">
    <property type="entry name" value="PRK06180.1"/>
    <property type="match status" value="1"/>
</dbReference>
<evidence type="ECO:0000256" key="2">
    <source>
        <dbReference type="ARBA" id="ARBA00023002"/>
    </source>
</evidence>
<evidence type="ECO:0000256" key="3">
    <source>
        <dbReference type="RuleBase" id="RU000363"/>
    </source>
</evidence>
<dbReference type="CDD" id="cd05374">
    <property type="entry name" value="17beta-HSD-like_SDR_c"/>
    <property type="match status" value="1"/>
</dbReference>
<comment type="similarity">
    <text evidence="1 3">Belongs to the short-chain dehydrogenases/reductases (SDR) family.</text>
</comment>
<evidence type="ECO:0000259" key="5">
    <source>
        <dbReference type="SMART" id="SM00822"/>
    </source>
</evidence>
<dbReference type="RefSeq" id="WP_043055672.1">
    <property type="nucleotide sequence ID" value="NZ_LXEY01000008.1"/>
</dbReference>
<sequence>MATWLITGCSTGLGRALAQEVLAAGHNAVITARDTATLTELAEAYPQTYLAVPLDVRFGDQVIAAVDTAHQHFGDIDVLVNNAGYGYRAAVEEGEEDEIKQMFETNYYGAVRMINAVLPGMRYRRSGTIINISSIAGQRSAPGSGFYAASKAALESTSEALQQEGEPLGIRVAIVQPGPFRTDFAGRSLRQSADPIEAYAETAGRRRKEHDTSDGTQPGDPVRAAKAIITLAETPQPPMRLVLGSTAAKLAEVDLNQQLDDLMDWEPVSLSTEFSTEAD</sequence>
<name>A0A1B7M2H6_9MICC</name>
<accession>A0A1B7M2H6</accession>
<evidence type="ECO:0000313" key="6">
    <source>
        <dbReference type="EMBL" id="OAV62771.1"/>
    </source>
</evidence>
<dbReference type="AlphaFoldDB" id="A0A1B7M2H6"/>
<proteinExistence type="inferred from homology"/>
<dbReference type="Proteomes" id="UP000078292">
    <property type="component" value="Unassembled WGS sequence"/>
</dbReference>
<dbReference type="PANTHER" id="PTHR43976">
    <property type="entry name" value="SHORT CHAIN DEHYDROGENASE"/>
    <property type="match status" value="1"/>
</dbReference>
<protein>
    <submittedName>
        <fullName evidence="6">Short-chain dehydrogenase/reductase</fullName>
    </submittedName>
</protein>
<dbReference type="OrthoDB" id="9792003at2"/>
<dbReference type="SUPFAM" id="SSF51735">
    <property type="entry name" value="NAD(P)-binding Rossmann-fold domains"/>
    <property type="match status" value="1"/>
</dbReference>
<evidence type="ECO:0000256" key="1">
    <source>
        <dbReference type="ARBA" id="ARBA00006484"/>
    </source>
</evidence>
<dbReference type="PRINTS" id="PR00081">
    <property type="entry name" value="GDHRDH"/>
</dbReference>
<dbReference type="InterPro" id="IPR057326">
    <property type="entry name" value="KR_dom"/>
</dbReference>
<feature type="region of interest" description="Disordered" evidence="4">
    <location>
        <begin position="201"/>
        <end position="221"/>
    </location>
</feature>
<comment type="caution">
    <text evidence="6">The sequence shown here is derived from an EMBL/GenBank/DDBJ whole genome shotgun (WGS) entry which is preliminary data.</text>
</comment>
<keyword evidence="7" id="KW-1185">Reference proteome</keyword>
<dbReference type="InterPro" id="IPR051911">
    <property type="entry name" value="SDR_oxidoreductase"/>
</dbReference>
<dbReference type="PANTHER" id="PTHR43976:SF16">
    <property type="entry name" value="SHORT-CHAIN DEHYDROGENASE_REDUCTASE FAMILY PROTEIN"/>
    <property type="match status" value="1"/>
</dbReference>
<keyword evidence="2" id="KW-0560">Oxidoreductase</keyword>
<dbReference type="SMART" id="SM00822">
    <property type="entry name" value="PKS_KR"/>
    <property type="match status" value="1"/>
</dbReference>
<dbReference type="GO" id="GO:0016491">
    <property type="term" value="F:oxidoreductase activity"/>
    <property type="evidence" value="ECO:0007669"/>
    <property type="project" value="UniProtKB-KW"/>
</dbReference>
<reference evidence="6 7" key="1">
    <citation type="submission" date="2016-04" db="EMBL/GenBank/DDBJ databases">
        <title>First whole genome shotgun sequence of the bacterium Enteractinococcus sp. strain UASWS1574.</title>
        <authorList>
            <person name="Crovadore J."/>
            <person name="Chablais R."/>
            <person name="Lefort F."/>
        </authorList>
    </citation>
    <scope>NUCLEOTIDE SEQUENCE [LARGE SCALE GENOMIC DNA]</scope>
    <source>
        <strain evidence="6 7">UASWS1574</strain>
    </source>
</reference>